<sequence>MRKNLFMSLLAFSLAGCGMHTNDPSPPQLKSSVTIVNNSVCIKVQPEEDEQIATISIGEVGNDKNSSYKHNLGMPVSSDECVSDFGYKFEASKSYHFMVILESPSKNRQGIIPMVRMFNATFTLKSNNGKLEATTPY</sequence>
<evidence type="ECO:0000313" key="2">
    <source>
        <dbReference type="EMBL" id="RDK89954.1"/>
    </source>
</evidence>
<dbReference type="AlphaFoldDB" id="A0A370QNK5"/>
<dbReference type="NCBIfam" id="NF045617">
    <property type="entry name" value="mostly_LP"/>
    <property type="match status" value="1"/>
</dbReference>
<accession>A0A370QNK5</accession>
<dbReference type="Proteomes" id="UP000254848">
    <property type="component" value="Unassembled WGS sequence"/>
</dbReference>
<feature type="domain" description="DUF7480" evidence="1">
    <location>
        <begin position="30"/>
        <end position="126"/>
    </location>
</feature>
<protein>
    <recommendedName>
        <fullName evidence="1">DUF7480 domain-containing protein</fullName>
    </recommendedName>
</protein>
<gene>
    <name evidence="2" type="ORF">C8D90_106160</name>
</gene>
<dbReference type="InterPro" id="IPR054657">
    <property type="entry name" value="T6SS_periplasmic_put"/>
</dbReference>
<dbReference type="RefSeq" id="WP_115459065.1">
    <property type="nucleotide sequence ID" value="NZ_QRAP01000006.1"/>
</dbReference>
<reference evidence="2 3" key="1">
    <citation type="submission" date="2018-07" db="EMBL/GenBank/DDBJ databases">
        <title>Genomic Encyclopedia of Type Strains, Phase IV (KMG-IV): sequencing the most valuable type-strain genomes for metagenomic binning, comparative biology and taxonomic classification.</title>
        <authorList>
            <person name="Goeker M."/>
        </authorList>
    </citation>
    <scope>NUCLEOTIDE SEQUENCE [LARGE SCALE GENOMIC DNA]</scope>
    <source>
        <strain evidence="2 3">DSM 103736</strain>
    </source>
</reference>
<dbReference type="InterPro" id="IPR055903">
    <property type="entry name" value="DUF7480"/>
</dbReference>
<proteinExistence type="predicted"/>
<dbReference type="EMBL" id="QRAP01000006">
    <property type="protein sequence ID" value="RDK89954.1"/>
    <property type="molecule type" value="Genomic_DNA"/>
</dbReference>
<name>A0A370QNK5_9GAMM</name>
<comment type="caution">
    <text evidence="2">The sequence shown here is derived from an EMBL/GenBank/DDBJ whole genome shotgun (WGS) entry which is preliminary data.</text>
</comment>
<dbReference type="OrthoDB" id="6463038at2"/>
<dbReference type="Pfam" id="PF24295">
    <property type="entry name" value="DUF7480"/>
    <property type="match status" value="1"/>
</dbReference>
<evidence type="ECO:0000313" key="3">
    <source>
        <dbReference type="Proteomes" id="UP000254848"/>
    </source>
</evidence>
<keyword evidence="3" id="KW-1185">Reference proteome</keyword>
<organism evidence="2 3">
    <name type="scientific">Enterobacillus tribolii</name>
    <dbReference type="NCBI Taxonomy" id="1487935"/>
    <lineage>
        <taxon>Bacteria</taxon>
        <taxon>Pseudomonadati</taxon>
        <taxon>Pseudomonadota</taxon>
        <taxon>Gammaproteobacteria</taxon>
        <taxon>Enterobacterales</taxon>
        <taxon>Hafniaceae</taxon>
        <taxon>Enterobacillus</taxon>
    </lineage>
</organism>
<dbReference type="PROSITE" id="PS51257">
    <property type="entry name" value="PROKAR_LIPOPROTEIN"/>
    <property type="match status" value="1"/>
</dbReference>
<evidence type="ECO:0000259" key="1">
    <source>
        <dbReference type="Pfam" id="PF24295"/>
    </source>
</evidence>